<sequence>MHIPSPAGGAGACCVAILVLRLWLAAYYHWRQFKAVANGVTRCAGETNSFLFAEPNRARRSFVGRKWSRGGWGTLMNG</sequence>
<reference evidence="2" key="1">
    <citation type="submission" date="2018-01" db="EMBL/GenBank/DDBJ databases">
        <title>An insight into the sialome of Amazonian anophelines.</title>
        <authorList>
            <person name="Ribeiro J.M."/>
            <person name="Scarpassa V."/>
            <person name="Calvo E."/>
        </authorList>
    </citation>
    <scope>NUCLEOTIDE SEQUENCE</scope>
</reference>
<accession>A0A2M4DRP5</accession>
<dbReference type="AlphaFoldDB" id="A0A2M4DRP5"/>
<keyword evidence="1" id="KW-0812">Transmembrane</keyword>
<evidence type="ECO:0000256" key="1">
    <source>
        <dbReference type="SAM" id="Phobius"/>
    </source>
</evidence>
<evidence type="ECO:0000313" key="2">
    <source>
        <dbReference type="EMBL" id="MBW80245.1"/>
    </source>
</evidence>
<feature type="transmembrane region" description="Helical" evidence="1">
    <location>
        <begin position="6"/>
        <end position="24"/>
    </location>
</feature>
<proteinExistence type="predicted"/>
<name>A0A2M4DRP5_ANODA</name>
<organism evidence="2">
    <name type="scientific">Anopheles darlingi</name>
    <name type="common">Mosquito</name>
    <dbReference type="NCBI Taxonomy" id="43151"/>
    <lineage>
        <taxon>Eukaryota</taxon>
        <taxon>Metazoa</taxon>
        <taxon>Ecdysozoa</taxon>
        <taxon>Arthropoda</taxon>
        <taxon>Hexapoda</taxon>
        <taxon>Insecta</taxon>
        <taxon>Pterygota</taxon>
        <taxon>Neoptera</taxon>
        <taxon>Endopterygota</taxon>
        <taxon>Diptera</taxon>
        <taxon>Nematocera</taxon>
        <taxon>Culicoidea</taxon>
        <taxon>Culicidae</taxon>
        <taxon>Anophelinae</taxon>
        <taxon>Anopheles</taxon>
    </lineage>
</organism>
<keyword evidence="1" id="KW-0472">Membrane</keyword>
<protein>
    <submittedName>
        <fullName evidence="2">Putative secreted protein</fullName>
    </submittedName>
</protein>
<dbReference type="EMBL" id="GGFL01016067">
    <property type="protein sequence ID" value="MBW80245.1"/>
    <property type="molecule type" value="Transcribed_RNA"/>
</dbReference>
<keyword evidence="1" id="KW-1133">Transmembrane helix</keyword>